<dbReference type="AlphaFoldDB" id="A8NYE7"/>
<dbReference type="GO" id="GO:0016887">
    <property type="term" value="F:ATP hydrolysis activity"/>
    <property type="evidence" value="ECO:0007669"/>
    <property type="project" value="InterPro"/>
</dbReference>
<dbReference type="VEuPathDB" id="FungiDB:CC1G_01321"/>
<dbReference type="OMA" id="NGTICEF"/>
<dbReference type="GO" id="GO:0005524">
    <property type="term" value="F:ATP binding"/>
    <property type="evidence" value="ECO:0007669"/>
    <property type="project" value="UniProtKB-KW"/>
</dbReference>
<keyword evidence="2" id="KW-0067">ATP-binding</keyword>
<keyword evidence="6" id="KW-1185">Reference proteome</keyword>
<dbReference type="HOGENOM" id="CLU_000604_84_3_1"/>
<dbReference type="InterPro" id="IPR039421">
    <property type="entry name" value="Type_1_exporter"/>
</dbReference>
<evidence type="ECO:0000256" key="1">
    <source>
        <dbReference type="ARBA" id="ARBA00022741"/>
    </source>
</evidence>
<dbReference type="Proteomes" id="UP000001861">
    <property type="component" value="Unassembled WGS sequence"/>
</dbReference>
<dbReference type="PROSITE" id="PS50893">
    <property type="entry name" value="ABC_TRANSPORTER_2"/>
    <property type="match status" value="1"/>
</dbReference>
<dbReference type="GO" id="GO:0034040">
    <property type="term" value="F:ATPase-coupled lipid transmembrane transporter activity"/>
    <property type="evidence" value="ECO:0007669"/>
    <property type="project" value="TreeGrafter"/>
</dbReference>
<feature type="compositionally biased region" description="Low complexity" evidence="3">
    <location>
        <begin position="29"/>
        <end position="48"/>
    </location>
</feature>
<dbReference type="SMART" id="SM00382">
    <property type="entry name" value="AAA"/>
    <property type="match status" value="1"/>
</dbReference>
<evidence type="ECO:0000313" key="6">
    <source>
        <dbReference type="Proteomes" id="UP000001861"/>
    </source>
</evidence>
<feature type="domain" description="ABC transporter" evidence="4">
    <location>
        <begin position="373"/>
        <end position="670"/>
    </location>
</feature>
<organism evidence="5 6">
    <name type="scientific">Coprinopsis cinerea (strain Okayama-7 / 130 / ATCC MYA-4618 / FGSC 9003)</name>
    <name type="common">Inky cap fungus</name>
    <name type="synonym">Hormographiella aspergillata</name>
    <dbReference type="NCBI Taxonomy" id="240176"/>
    <lineage>
        <taxon>Eukaryota</taxon>
        <taxon>Fungi</taxon>
        <taxon>Dikarya</taxon>
        <taxon>Basidiomycota</taxon>
        <taxon>Agaricomycotina</taxon>
        <taxon>Agaricomycetes</taxon>
        <taxon>Agaricomycetidae</taxon>
        <taxon>Agaricales</taxon>
        <taxon>Agaricineae</taxon>
        <taxon>Psathyrellaceae</taxon>
        <taxon>Coprinopsis</taxon>
    </lineage>
</organism>
<dbReference type="OrthoDB" id="6500128at2759"/>
<sequence length="672" mass="74574">MRLSKNDCATIRNRMGPRRVSFPTDFHLPSRPSSSSSKTSSSKQQPTPESVYDVWLKSRELPNQKGVYLVPGAPRPLSLQNARLALQASQMCIFDLALIIDEVQILRRIVEGWLDSLLTTNENIVLGSARFYIEYKQMEHRVHLDVPTLADPQVRDLLQESDLFARSFSGGGFGFISPLDFINIFSLAVEILSHLWLLISFTRDLSQLGVLLFTVVSSLFPFVLARFSNPSTCFDNPTTSKEARAADKQERMRNLAYSDQHRPEIALFGLGDWILASWSNARKIVLASEQPITRNSTAHFTDIIYALQNASAPFRLNSALPVLLLLQSSATTLGAITAYRTSIQCVFIKLRPRLMPKHEDTARYMPSPSGAKIEVKNLSYTYPGCSEPALRNINFSMQPGETLAIVGYNGSGKSTLAKILLRIVDFDKGSLFVNGVDVRNYNPEEYHRHLSAVFQGFSKFNSTVKENVGLGNVDRLRYKPAIEAAIHLAEADTLVESLPNGLKTLLEAPGFESVSYPGAPGYGFGDMMGPQRHGLSGGEWQRIALARAFMRANEPEVELLVFDEPVRCFDSSHRSNTFQLNAAIPVSSLVTTQTSSLDAHAQNQIFDTIAKISKTPSGDRRKSVIFITHRLSTARRADKVAMMENGTISEFGTHDELIANNGAYAALYRASI</sequence>
<evidence type="ECO:0000256" key="2">
    <source>
        <dbReference type="ARBA" id="ARBA00022840"/>
    </source>
</evidence>
<dbReference type="PANTHER" id="PTHR24221:SF646">
    <property type="entry name" value="HAEMOLYSIN SECRETION ATP-BINDING PROTEIN"/>
    <property type="match status" value="1"/>
</dbReference>
<dbReference type="Gene3D" id="3.40.50.300">
    <property type="entry name" value="P-loop containing nucleotide triphosphate hydrolases"/>
    <property type="match status" value="1"/>
</dbReference>
<evidence type="ECO:0000259" key="4">
    <source>
        <dbReference type="PROSITE" id="PS50893"/>
    </source>
</evidence>
<feature type="region of interest" description="Disordered" evidence="3">
    <location>
        <begin position="18"/>
        <end position="49"/>
    </location>
</feature>
<protein>
    <recommendedName>
        <fullName evidence="4">ABC transporter domain-containing protein</fullName>
    </recommendedName>
</protein>
<dbReference type="InterPro" id="IPR027417">
    <property type="entry name" value="P-loop_NTPase"/>
</dbReference>
<reference evidence="5 6" key="1">
    <citation type="journal article" date="2010" name="Proc. Natl. Acad. Sci. U.S.A.">
        <title>Insights into evolution of multicellular fungi from the assembled chromosomes of the mushroom Coprinopsis cinerea (Coprinus cinereus).</title>
        <authorList>
            <person name="Stajich J.E."/>
            <person name="Wilke S.K."/>
            <person name="Ahren D."/>
            <person name="Au C.H."/>
            <person name="Birren B.W."/>
            <person name="Borodovsky M."/>
            <person name="Burns C."/>
            <person name="Canback B."/>
            <person name="Casselton L.A."/>
            <person name="Cheng C.K."/>
            <person name="Deng J."/>
            <person name="Dietrich F.S."/>
            <person name="Fargo D.C."/>
            <person name="Farman M.L."/>
            <person name="Gathman A.C."/>
            <person name="Goldberg J."/>
            <person name="Guigo R."/>
            <person name="Hoegger P.J."/>
            <person name="Hooker J.B."/>
            <person name="Huggins A."/>
            <person name="James T.Y."/>
            <person name="Kamada T."/>
            <person name="Kilaru S."/>
            <person name="Kodira C."/>
            <person name="Kues U."/>
            <person name="Kupfer D."/>
            <person name="Kwan H.S."/>
            <person name="Lomsadze A."/>
            <person name="Li W."/>
            <person name="Lilly W.W."/>
            <person name="Ma L.J."/>
            <person name="Mackey A.J."/>
            <person name="Manning G."/>
            <person name="Martin F."/>
            <person name="Muraguchi H."/>
            <person name="Natvig D.O."/>
            <person name="Palmerini H."/>
            <person name="Ramesh M.A."/>
            <person name="Rehmeyer C.J."/>
            <person name="Roe B.A."/>
            <person name="Shenoy N."/>
            <person name="Stanke M."/>
            <person name="Ter-Hovhannisyan V."/>
            <person name="Tunlid A."/>
            <person name="Velagapudi R."/>
            <person name="Vision T.J."/>
            <person name="Zeng Q."/>
            <person name="Zolan M.E."/>
            <person name="Pukkila P.J."/>
        </authorList>
    </citation>
    <scope>NUCLEOTIDE SEQUENCE [LARGE SCALE GENOMIC DNA]</scope>
    <source>
        <strain evidence="6">Okayama-7 / 130 / ATCC MYA-4618 / FGSC 9003</strain>
    </source>
</reference>
<dbReference type="Pfam" id="PF00005">
    <property type="entry name" value="ABC_tran"/>
    <property type="match status" value="1"/>
</dbReference>
<dbReference type="EMBL" id="AACS02000005">
    <property type="protein sequence ID" value="EAU84325.2"/>
    <property type="molecule type" value="Genomic_DNA"/>
</dbReference>
<dbReference type="SUPFAM" id="SSF52540">
    <property type="entry name" value="P-loop containing nucleoside triphosphate hydrolases"/>
    <property type="match status" value="1"/>
</dbReference>
<evidence type="ECO:0000256" key="3">
    <source>
        <dbReference type="SAM" id="MobiDB-lite"/>
    </source>
</evidence>
<dbReference type="GeneID" id="6013965"/>
<gene>
    <name evidence="5" type="ORF">CC1G_01321</name>
</gene>
<dbReference type="InterPro" id="IPR003439">
    <property type="entry name" value="ABC_transporter-like_ATP-bd"/>
</dbReference>
<dbReference type="PANTHER" id="PTHR24221">
    <property type="entry name" value="ATP-BINDING CASSETTE SUB-FAMILY B"/>
    <property type="match status" value="1"/>
</dbReference>
<proteinExistence type="predicted"/>
<dbReference type="PROSITE" id="PS00211">
    <property type="entry name" value="ABC_TRANSPORTER_1"/>
    <property type="match status" value="1"/>
</dbReference>
<evidence type="ECO:0000313" key="5">
    <source>
        <dbReference type="EMBL" id="EAU84325.2"/>
    </source>
</evidence>
<dbReference type="InParanoid" id="A8NYE7"/>
<dbReference type="RefSeq" id="XP_001837409.2">
    <property type="nucleotide sequence ID" value="XM_001837357.2"/>
</dbReference>
<dbReference type="InterPro" id="IPR003593">
    <property type="entry name" value="AAA+_ATPase"/>
</dbReference>
<comment type="caution">
    <text evidence="5">The sequence shown here is derived from an EMBL/GenBank/DDBJ whole genome shotgun (WGS) entry which is preliminary data.</text>
</comment>
<dbReference type="eggNOG" id="KOG0055">
    <property type="taxonomic scope" value="Eukaryota"/>
</dbReference>
<keyword evidence="1" id="KW-0547">Nucleotide-binding</keyword>
<dbReference type="KEGG" id="cci:CC1G_01321"/>
<dbReference type="InterPro" id="IPR017871">
    <property type="entry name" value="ABC_transporter-like_CS"/>
</dbReference>
<name>A8NYE7_COPC7</name>
<accession>A8NYE7</accession>